<proteinExistence type="predicted"/>
<organism evidence="2">
    <name type="scientific">marine sediment metagenome</name>
    <dbReference type="NCBI Taxonomy" id="412755"/>
    <lineage>
        <taxon>unclassified sequences</taxon>
        <taxon>metagenomes</taxon>
        <taxon>ecological metagenomes</taxon>
    </lineage>
</organism>
<dbReference type="InterPro" id="IPR007195">
    <property type="entry name" value="TolB_N"/>
</dbReference>
<feature type="non-terminal residue" evidence="2">
    <location>
        <position position="168"/>
    </location>
</feature>
<evidence type="ECO:0000259" key="1">
    <source>
        <dbReference type="Pfam" id="PF04052"/>
    </source>
</evidence>
<dbReference type="GO" id="GO:0015031">
    <property type="term" value="P:protein transport"/>
    <property type="evidence" value="ECO:0007669"/>
    <property type="project" value="InterPro"/>
</dbReference>
<dbReference type="AlphaFoldDB" id="X0WWD5"/>
<dbReference type="Pfam" id="PF04052">
    <property type="entry name" value="TolB_N"/>
    <property type="match status" value="1"/>
</dbReference>
<dbReference type="SUPFAM" id="SSF52964">
    <property type="entry name" value="TolB, N-terminal domain"/>
    <property type="match status" value="1"/>
</dbReference>
<sequence>MKRTSNRWSLGSAVARLALAAGSAAALMMAAALVMAAALMAGVVRAEEPDAGRPIVEITPGRARAFRAAVQRFVDLAEPPNAQRSNHLRAAIGEALDFSGVLLPLDPAAYLGPEQSDALSNRGRNDCGDWTQSGADALVEGEIHSEGDLLVIDFAVWDTARCVRLMRS</sequence>
<dbReference type="Gene3D" id="3.40.50.10070">
    <property type="entry name" value="TolB, N-terminal domain"/>
    <property type="match status" value="1"/>
</dbReference>
<dbReference type="EMBL" id="BARS01048323">
    <property type="protein sequence ID" value="GAG35299.1"/>
    <property type="molecule type" value="Genomic_DNA"/>
</dbReference>
<dbReference type="GO" id="GO:0042597">
    <property type="term" value="C:periplasmic space"/>
    <property type="evidence" value="ECO:0007669"/>
    <property type="project" value="InterPro"/>
</dbReference>
<feature type="domain" description="TolB N-terminal" evidence="1">
    <location>
        <begin position="56"/>
        <end position="161"/>
    </location>
</feature>
<gene>
    <name evidence="2" type="ORF">S01H1_72454</name>
</gene>
<name>X0WWD5_9ZZZZ</name>
<accession>X0WWD5</accession>
<evidence type="ECO:0000313" key="2">
    <source>
        <dbReference type="EMBL" id="GAG35299.1"/>
    </source>
</evidence>
<protein>
    <recommendedName>
        <fullName evidence="1">TolB N-terminal domain-containing protein</fullName>
    </recommendedName>
</protein>
<comment type="caution">
    <text evidence="2">The sequence shown here is derived from an EMBL/GenBank/DDBJ whole genome shotgun (WGS) entry which is preliminary data.</text>
</comment>
<reference evidence="2" key="1">
    <citation type="journal article" date="2014" name="Front. Microbiol.">
        <title>High frequency of phylogenetically diverse reductive dehalogenase-homologous genes in deep subseafloor sedimentary metagenomes.</title>
        <authorList>
            <person name="Kawai M."/>
            <person name="Futagami T."/>
            <person name="Toyoda A."/>
            <person name="Takaki Y."/>
            <person name="Nishi S."/>
            <person name="Hori S."/>
            <person name="Arai W."/>
            <person name="Tsubouchi T."/>
            <person name="Morono Y."/>
            <person name="Uchiyama I."/>
            <person name="Ito T."/>
            <person name="Fujiyama A."/>
            <person name="Inagaki F."/>
            <person name="Takami H."/>
        </authorList>
    </citation>
    <scope>NUCLEOTIDE SEQUENCE</scope>
    <source>
        <strain evidence="2">Expedition CK06-06</strain>
    </source>
</reference>